<organism evidence="5 6">
    <name type="scientific">Rugamonas brunnea</name>
    <dbReference type="NCBI Taxonomy" id="2758569"/>
    <lineage>
        <taxon>Bacteria</taxon>
        <taxon>Pseudomonadati</taxon>
        <taxon>Pseudomonadota</taxon>
        <taxon>Betaproteobacteria</taxon>
        <taxon>Burkholderiales</taxon>
        <taxon>Oxalobacteraceae</taxon>
        <taxon>Telluria group</taxon>
        <taxon>Rugamonas</taxon>
    </lineage>
</organism>
<accession>A0A7W2EUA9</accession>
<dbReference type="PANTHER" id="PTHR47894:SF1">
    <property type="entry name" value="HTH-TYPE TRANSCRIPTIONAL REGULATOR VQSM"/>
    <property type="match status" value="1"/>
</dbReference>
<dbReference type="AlphaFoldDB" id="A0A7W2EUA9"/>
<keyword evidence="1" id="KW-0805">Transcription regulation</keyword>
<dbReference type="GO" id="GO:0005829">
    <property type="term" value="C:cytosol"/>
    <property type="evidence" value="ECO:0007669"/>
    <property type="project" value="TreeGrafter"/>
</dbReference>
<keyword evidence="3" id="KW-0804">Transcription</keyword>
<dbReference type="Gene3D" id="1.10.10.60">
    <property type="entry name" value="Homeodomain-like"/>
    <property type="match status" value="1"/>
</dbReference>
<feature type="domain" description="HTH araC/xylS-type" evidence="4">
    <location>
        <begin position="236"/>
        <end position="333"/>
    </location>
</feature>
<dbReference type="Pfam" id="PF12625">
    <property type="entry name" value="Arabinose_bd"/>
    <property type="match status" value="1"/>
</dbReference>
<evidence type="ECO:0000313" key="5">
    <source>
        <dbReference type="EMBL" id="MBA5638734.1"/>
    </source>
</evidence>
<dbReference type="GO" id="GO:0003700">
    <property type="term" value="F:DNA-binding transcription factor activity"/>
    <property type="evidence" value="ECO:0007669"/>
    <property type="project" value="InterPro"/>
</dbReference>
<dbReference type="Pfam" id="PF12833">
    <property type="entry name" value="HTH_18"/>
    <property type="match status" value="1"/>
</dbReference>
<dbReference type="InterPro" id="IPR009057">
    <property type="entry name" value="Homeodomain-like_sf"/>
</dbReference>
<keyword evidence="6" id="KW-1185">Reference proteome</keyword>
<proteinExistence type="predicted"/>
<dbReference type="InterPro" id="IPR018060">
    <property type="entry name" value="HTH_AraC"/>
</dbReference>
<dbReference type="PANTHER" id="PTHR47894">
    <property type="entry name" value="HTH-TYPE TRANSCRIPTIONAL REGULATOR GADX"/>
    <property type="match status" value="1"/>
</dbReference>
<dbReference type="GO" id="GO:0000976">
    <property type="term" value="F:transcription cis-regulatory region binding"/>
    <property type="evidence" value="ECO:0007669"/>
    <property type="project" value="TreeGrafter"/>
</dbReference>
<dbReference type="EMBL" id="JACEZT010000011">
    <property type="protein sequence ID" value="MBA5638734.1"/>
    <property type="molecule type" value="Genomic_DNA"/>
</dbReference>
<gene>
    <name evidence="5" type="ORF">H3H37_16860</name>
</gene>
<dbReference type="RefSeq" id="WP_182164586.1">
    <property type="nucleotide sequence ID" value="NZ_JACEZT010000011.1"/>
</dbReference>
<evidence type="ECO:0000259" key="4">
    <source>
        <dbReference type="PROSITE" id="PS01124"/>
    </source>
</evidence>
<dbReference type="PROSITE" id="PS01124">
    <property type="entry name" value="HTH_ARAC_FAMILY_2"/>
    <property type="match status" value="1"/>
</dbReference>
<sequence length="341" mass="38150">MPAPQFALPVQYIRQIVEQVKRSNVPLPASFLRIRWDALPADEFQILDMDAFVQAIQDAIDATGDSAFGLLVGERMRINSHGMLGFAAMNCATLAEAIGVIEQYFLTRTRLVKVRQQTVGPDVHFKFEDALPLGRVRQPVQEAIVLTIKNLYDHITAGSAPIPYVSWNFAPPPHAELVREKFGCEMRYGQSWCGFAFPVSALHQPLSMADPTTLRQAIQACQREMHGMSAEPAWAAKLARVLLERQDAFPSLEAAAQLFNLTPRTLHRRLLEEGTSYRDVLDEVRHKLALEHLQAGKLTIQEIAYQLGYTDTANFRRAFIRWQAISPAAYQAGVNGTLNAP</sequence>
<keyword evidence="2" id="KW-0238">DNA-binding</keyword>
<dbReference type="SMART" id="SM00342">
    <property type="entry name" value="HTH_ARAC"/>
    <property type="match status" value="1"/>
</dbReference>
<protein>
    <submittedName>
        <fullName evidence="5">AraC family transcriptional regulator</fullName>
    </submittedName>
</protein>
<evidence type="ECO:0000256" key="3">
    <source>
        <dbReference type="ARBA" id="ARBA00023163"/>
    </source>
</evidence>
<dbReference type="Proteomes" id="UP000534388">
    <property type="component" value="Unassembled WGS sequence"/>
</dbReference>
<comment type="caution">
    <text evidence="5">The sequence shown here is derived from an EMBL/GenBank/DDBJ whole genome shotgun (WGS) entry which is preliminary data.</text>
</comment>
<name>A0A7W2EUA9_9BURK</name>
<evidence type="ECO:0000256" key="1">
    <source>
        <dbReference type="ARBA" id="ARBA00023015"/>
    </source>
</evidence>
<evidence type="ECO:0000256" key="2">
    <source>
        <dbReference type="ARBA" id="ARBA00023125"/>
    </source>
</evidence>
<evidence type="ECO:0000313" key="6">
    <source>
        <dbReference type="Proteomes" id="UP000534388"/>
    </source>
</evidence>
<reference evidence="5 6" key="1">
    <citation type="submission" date="2020-07" db="EMBL/GenBank/DDBJ databases">
        <title>Novel species isolated from subtropical streams in China.</title>
        <authorList>
            <person name="Lu H."/>
        </authorList>
    </citation>
    <scope>NUCLEOTIDE SEQUENCE [LARGE SCALE GENOMIC DNA]</scope>
    <source>
        <strain evidence="5 6">LX20W</strain>
    </source>
</reference>
<dbReference type="InterPro" id="IPR032687">
    <property type="entry name" value="AraC-type_N"/>
</dbReference>
<dbReference type="SUPFAM" id="SSF46689">
    <property type="entry name" value="Homeodomain-like"/>
    <property type="match status" value="1"/>
</dbReference>